<protein>
    <submittedName>
        <fullName evidence="1">Diiron oxygenase</fullName>
    </submittedName>
</protein>
<evidence type="ECO:0000313" key="1">
    <source>
        <dbReference type="EMBL" id="TNM41861.1"/>
    </source>
</evidence>
<keyword evidence="2" id="KW-1185">Reference proteome</keyword>
<name>A0A5C4W105_9ACTN</name>
<comment type="caution">
    <text evidence="1">The sequence shown here is derived from an EMBL/GenBank/DDBJ whole genome shotgun (WGS) entry which is preliminary data.</text>
</comment>
<organism evidence="1 2">
    <name type="scientific">Nocardioides albidus</name>
    <dbReference type="NCBI Taxonomy" id="1517589"/>
    <lineage>
        <taxon>Bacteria</taxon>
        <taxon>Bacillati</taxon>
        <taxon>Actinomycetota</taxon>
        <taxon>Actinomycetes</taxon>
        <taxon>Propionibacteriales</taxon>
        <taxon>Nocardioidaceae</taxon>
        <taxon>Nocardioides</taxon>
    </lineage>
</organism>
<proteinExistence type="predicted"/>
<dbReference type="GO" id="GO:0016491">
    <property type="term" value="F:oxidoreductase activity"/>
    <property type="evidence" value="ECO:0007669"/>
    <property type="project" value="InterPro"/>
</dbReference>
<dbReference type="RefSeq" id="WP_139622299.1">
    <property type="nucleotide sequence ID" value="NZ_VDMP01000021.1"/>
</dbReference>
<dbReference type="InterPro" id="IPR012348">
    <property type="entry name" value="RNR-like"/>
</dbReference>
<dbReference type="OrthoDB" id="5138986at2"/>
<gene>
    <name evidence="1" type="ORF">FHP29_07735</name>
</gene>
<dbReference type="EMBL" id="VDMP01000021">
    <property type="protein sequence ID" value="TNM41861.1"/>
    <property type="molecule type" value="Genomic_DNA"/>
</dbReference>
<dbReference type="Proteomes" id="UP000313231">
    <property type="component" value="Unassembled WGS sequence"/>
</dbReference>
<dbReference type="Gene3D" id="1.10.620.20">
    <property type="entry name" value="Ribonucleotide Reductase, subunit A"/>
    <property type="match status" value="1"/>
</dbReference>
<accession>A0A5C4W105</accession>
<dbReference type="AlphaFoldDB" id="A0A5C4W105"/>
<reference evidence="1 2" key="1">
    <citation type="journal article" date="2016" name="Int. J. Syst. Evol. Microbiol.">
        <title>Nocardioides albidus sp. nov., an actinobacterium isolated from garden soil.</title>
        <authorList>
            <person name="Singh H."/>
            <person name="Du J."/>
            <person name="Trinh H."/>
            <person name="Won K."/>
            <person name="Yang J.E."/>
            <person name="Yin C."/>
            <person name="Kook M."/>
            <person name="Yi T.H."/>
        </authorList>
    </citation>
    <scope>NUCLEOTIDE SEQUENCE [LARGE SCALE GENOMIC DNA]</scope>
    <source>
        <strain evidence="1 2">CCTCC AB 2015297</strain>
    </source>
</reference>
<sequence length="334" mass="37994">MTATADAPTDTPTAHDVEGLSYQETLRVLSEASVHQHFDAFLDIAWDSPEFEVVPNDPRWVLPEVDSLGGTDWYRSLPLDRQIEIGQYRLANIMKVGLQFEQILIGGIMSHLIPMGNNRAEFRYSTHEVTEECHHTQMFQEGVNRIGVDVQGGPGWFIRLAPFLCLAGGPLPNIFFFGILAGEEPIDYLQKSVLRSGHDLHPIVERVMQIHVAEEARHIGFAHTYLVERSKDYGRLQRFGLSLAYPIIMRLLCDVIMKPTKRMQKDLGIPKEVMREVYWSSERSQKLLRDTFGDVRMLADELGLMNRVSRILWRALGIHGSPSRFRSEPKSAAV</sequence>
<evidence type="ECO:0000313" key="2">
    <source>
        <dbReference type="Proteomes" id="UP000313231"/>
    </source>
</evidence>
<dbReference type="InterPro" id="IPR025859">
    <property type="entry name" value="AurF/CmlI"/>
</dbReference>
<dbReference type="Pfam" id="PF11583">
    <property type="entry name" value="AurF"/>
    <property type="match status" value="1"/>
</dbReference>